<dbReference type="GO" id="GO:0005886">
    <property type="term" value="C:plasma membrane"/>
    <property type="evidence" value="ECO:0007669"/>
    <property type="project" value="UniProtKB-SubCell"/>
</dbReference>
<feature type="transmembrane region" description="Helical" evidence="7">
    <location>
        <begin position="230"/>
        <end position="257"/>
    </location>
</feature>
<feature type="transmembrane region" description="Helical" evidence="7">
    <location>
        <begin position="399"/>
        <end position="422"/>
    </location>
</feature>
<gene>
    <name evidence="8" type="ORF">GPY61_11385</name>
</gene>
<evidence type="ECO:0000256" key="3">
    <source>
        <dbReference type="ARBA" id="ARBA00022692"/>
    </source>
</evidence>
<keyword evidence="4 7" id="KW-1133">Transmembrane helix</keyword>
<evidence type="ECO:0000313" key="9">
    <source>
        <dbReference type="Proteomes" id="UP000443353"/>
    </source>
</evidence>
<keyword evidence="2" id="KW-1003">Cell membrane</keyword>
<keyword evidence="9" id="KW-1185">Reference proteome</keyword>
<name>A0A7X3FYR9_9BURK</name>
<evidence type="ECO:0000256" key="2">
    <source>
        <dbReference type="ARBA" id="ARBA00022475"/>
    </source>
</evidence>
<dbReference type="PANTHER" id="PTHR30250:SF11">
    <property type="entry name" value="O-ANTIGEN TRANSPORTER-RELATED"/>
    <property type="match status" value="1"/>
</dbReference>
<protein>
    <submittedName>
        <fullName evidence="8">Oligosaccharide flippase family protein</fullName>
    </submittedName>
</protein>
<comment type="subcellular location">
    <subcellularLocation>
        <location evidence="1">Cell membrane</location>
        <topology evidence="1">Multi-pass membrane protein</topology>
    </subcellularLocation>
</comment>
<evidence type="ECO:0000256" key="1">
    <source>
        <dbReference type="ARBA" id="ARBA00004651"/>
    </source>
</evidence>
<feature type="transmembrane region" description="Helical" evidence="7">
    <location>
        <begin position="459"/>
        <end position="477"/>
    </location>
</feature>
<feature type="transmembrane region" description="Helical" evidence="7">
    <location>
        <begin position="92"/>
        <end position="110"/>
    </location>
</feature>
<comment type="caution">
    <text evidence="8">The sequence shown here is derived from an EMBL/GenBank/DDBJ whole genome shotgun (WGS) entry which is preliminary data.</text>
</comment>
<evidence type="ECO:0000256" key="6">
    <source>
        <dbReference type="SAM" id="MobiDB-lite"/>
    </source>
</evidence>
<dbReference type="Pfam" id="PF13440">
    <property type="entry name" value="Polysacc_synt_3"/>
    <property type="match status" value="1"/>
</dbReference>
<feature type="transmembrane region" description="Helical" evidence="7">
    <location>
        <begin position="367"/>
        <end position="387"/>
    </location>
</feature>
<feature type="transmembrane region" description="Helical" evidence="7">
    <location>
        <begin position="434"/>
        <end position="453"/>
    </location>
</feature>
<keyword evidence="5 7" id="KW-0472">Membrane</keyword>
<dbReference type="InterPro" id="IPR050833">
    <property type="entry name" value="Poly_Biosynth_Transport"/>
</dbReference>
<reference evidence="8 9" key="1">
    <citation type="submission" date="2019-12" db="EMBL/GenBank/DDBJ databases">
        <authorList>
            <person name="Li C."/>
            <person name="Zhao J."/>
        </authorList>
    </citation>
    <scope>NUCLEOTIDE SEQUENCE [LARGE SCALE GENOMIC DNA]</scope>
    <source>
        <strain evidence="8 9">NEAU-DD11</strain>
    </source>
</reference>
<keyword evidence="3 7" id="KW-0812">Transmembrane</keyword>
<proteinExistence type="predicted"/>
<organism evidence="8 9">
    <name type="scientific">Massilia cellulosiltytica</name>
    <dbReference type="NCBI Taxonomy" id="2683234"/>
    <lineage>
        <taxon>Bacteria</taxon>
        <taxon>Pseudomonadati</taxon>
        <taxon>Pseudomonadota</taxon>
        <taxon>Betaproteobacteria</taxon>
        <taxon>Burkholderiales</taxon>
        <taxon>Oxalobacteraceae</taxon>
        <taxon>Telluria group</taxon>
        <taxon>Massilia</taxon>
    </lineage>
</organism>
<evidence type="ECO:0000256" key="5">
    <source>
        <dbReference type="ARBA" id="ARBA00023136"/>
    </source>
</evidence>
<dbReference type="EMBL" id="WSES01000003">
    <property type="protein sequence ID" value="MVW60534.1"/>
    <property type="molecule type" value="Genomic_DNA"/>
</dbReference>
<feature type="transmembrane region" description="Helical" evidence="7">
    <location>
        <begin position="305"/>
        <end position="325"/>
    </location>
</feature>
<evidence type="ECO:0000256" key="4">
    <source>
        <dbReference type="ARBA" id="ARBA00022989"/>
    </source>
</evidence>
<evidence type="ECO:0000256" key="7">
    <source>
        <dbReference type="SAM" id="Phobius"/>
    </source>
</evidence>
<feature type="transmembrane region" description="Helical" evidence="7">
    <location>
        <begin position="191"/>
        <end position="209"/>
    </location>
</feature>
<accession>A0A7X3FYR9</accession>
<feature type="region of interest" description="Disordered" evidence="6">
    <location>
        <begin position="27"/>
        <end position="55"/>
    </location>
</feature>
<feature type="compositionally biased region" description="Polar residues" evidence="6">
    <location>
        <begin position="27"/>
        <end position="37"/>
    </location>
</feature>
<dbReference type="Proteomes" id="UP000443353">
    <property type="component" value="Unassembled WGS sequence"/>
</dbReference>
<feature type="transmembrane region" description="Helical" evidence="7">
    <location>
        <begin position="122"/>
        <end position="143"/>
    </location>
</feature>
<dbReference type="AlphaFoldDB" id="A0A7X3FYR9"/>
<dbReference type="PANTHER" id="PTHR30250">
    <property type="entry name" value="PST FAMILY PREDICTED COLANIC ACID TRANSPORTER"/>
    <property type="match status" value="1"/>
</dbReference>
<evidence type="ECO:0000313" key="8">
    <source>
        <dbReference type="EMBL" id="MVW60534.1"/>
    </source>
</evidence>
<sequence length="503" mass="53475">MQAFRRAGCCSTTWPCELAPVVRDTSTMRRSWATRPSASRREPSAGRTRTQPARPTMKTMMRSLFAAFSLGRSPGSHLNLSATIGATVARQILSGSLYFAGMCITARLLGPAGNGVLATAMLLPQALYAFLNLGMGASHVYHLSSGSGNPRQMRAANWILAALLWVVVALVLAAGSEQRIARFLPGIHKGLALYASLLFPLLLLAGWSSSMIRGQRDYRTYNRTLLIHPFIFFAMVALLGLTGSVSVAAVVTCHLIGQLSLWLMSESRLGKIAPGATGQYRLRDAVAFGLRAHVSNVITFLNYRLALYLVSFMLGATATGFYALAVQLAEMLWLFSGAASSIVYPESAANSRSPEALEAMVAKVAKLVVQVTLAGALAAAAISSFAIPLAFGKDFRGSVAPFIILLPGIVTWSYMSIVSNALAGMGFQRVNIQGAILCLVINAICGVLAIPVMGTSGAALASTVAFSITALYTVVMYRKIMAAKRAEASGARTDVETFVEGDE</sequence>
<feature type="transmembrane region" description="Helical" evidence="7">
    <location>
        <begin position="155"/>
        <end position="176"/>
    </location>
</feature>